<dbReference type="PANTHER" id="PTHR11055">
    <property type="entry name" value="BIFUNCTIONAL 3'-PHOSPHOADENOSINE 5'-PHOSPHOSULFATE SYNTHASE"/>
    <property type="match status" value="1"/>
</dbReference>
<dbReference type="SUPFAM" id="SSF52540">
    <property type="entry name" value="P-loop containing nucleoside triphosphate hydrolases"/>
    <property type="match status" value="1"/>
</dbReference>
<feature type="binding site" evidence="14">
    <location>
        <begin position="39"/>
        <end position="46"/>
    </location>
    <ligand>
        <name>ATP</name>
        <dbReference type="ChEBI" id="CHEBI:30616"/>
    </ligand>
</feature>
<dbReference type="InterPro" id="IPR059117">
    <property type="entry name" value="APS_kinase_dom"/>
</dbReference>
<evidence type="ECO:0000259" key="16">
    <source>
        <dbReference type="Pfam" id="PF01583"/>
    </source>
</evidence>
<dbReference type="UniPathway" id="UPA00140">
    <property type="reaction ID" value="UER00205"/>
</dbReference>
<evidence type="ECO:0000313" key="18">
    <source>
        <dbReference type="Proteomes" id="UP000031672"/>
    </source>
</evidence>
<dbReference type="HAMAP" id="MF_00065">
    <property type="entry name" value="Adenylyl_sulf_kinase"/>
    <property type="match status" value="1"/>
</dbReference>
<evidence type="ECO:0000256" key="11">
    <source>
        <dbReference type="ARBA" id="ARBA00029724"/>
    </source>
</evidence>
<feature type="active site" description="Phosphoserine intermediate" evidence="14">
    <location>
        <position position="113"/>
    </location>
</feature>
<accession>A0A0C2NPM6</accession>
<dbReference type="EC" id="2.7.1.25" evidence="5 14"/>
<evidence type="ECO:0000313" key="17">
    <source>
        <dbReference type="EMBL" id="KII77647.1"/>
    </source>
</evidence>
<dbReference type="GO" id="GO:0070814">
    <property type="term" value="P:hydrogen sulfide biosynthetic process"/>
    <property type="evidence" value="ECO:0007669"/>
    <property type="project" value="UniProtKB-UniRule"/>
</dbReference>
<keyword evidence="18" id="KW-1185">Reference proteome</keyword>
<evidence type="ECO:0000256" key="5">
    <source>
        <dbReference type="ARBA" id="ARBA00012121"/>
    </source>
</evidence>
<keyword evidence="9 14" id="KW-0418">Kinase</keyword>
<evidence type="ECO:0000256" key="10">
    <source>
        <dbReference type="ARBA" id="ARBA00022840"/>
    </source>
</evidence>
<comment type="pathway">
    <text evidence="3 14 15">Sulfur metabolism; hydrogen sulfide biosynthesis; sulfite from sulfate: step 2/3.</text>
</comment>
<dbReference type="CDD" id="cd02027">
    <property type="entry name" value="APSK"/>
    <property type="match status" value="1"/>
</dbReference>
<comment type="catalytic activity">
    <reaction evidence="1 14 15">
        <text>adenosine 5'-phosphosulfate + ATP = 3'-phosphoadenylyl sulfate + ADP + H(+)</text>
        <dbReference type="Rhea" id="RHEA:24152"/>
        <dbReference type="ChEBI" id="CHEBI:15378"/>
        <dbReference type="ChEBI" id="CHEBI:30616"/>
        <dbReference type="ChEBI" id="CHEBI:58243"/>
        <dbReference type="ChEBI" id="CHEBI:58339"/>
        <dbReference type="ChEBI" id="CHEBI:456216"/>
        <dbReference type="EC" id="2.7.1.25"/>
    </reaction>
</comment>
<evidence type="ECO:0000256" key="15">
    <source>
        <dbReference type="RuleBase" id="RU004347"/>
    </source>
</evidence>
<evidence type="ECO:0000256" key="9">
    <source>
        <dbReference type="ARBA" id="ARBA00022777"/>
    </source>
</evidence>
<keyword evidence="7 14" id="KW-0808">Transferase</keyword>
<keyword evidence="10 14" id="KW-0067">ATP-binding</keyword>
<evidence type="ECO:0000256" key="8">
    <source>
        <dbReference type="ARBA" id="ARBA00022741"/>
    </source>
</evidence>
<comment type="caution">
    <text evidence="17">The sequence shown here is derived from an EMBL/GenBank/DDBJ whole genome shotgun (WGS) entry which is preliminary data.</text>
</comment>
<evidence type="ECO:0000256" key="2">
    <source>
        <dbReference type="ARBA" id="ARBA00002632"/>
    </source>
</evidence>
<accession>A0A0C2NU18</accession>
<evidence type="ECO:0000256" key="6">
    <source>
        <dbReference type="ARBA" id="ARBA00018163"/>
    </source>
</evidence>
<dbReference type="InterPro" id="IPR002891">
    <property type="entry name" value="APS"/>
</dbReference>
<evidence type="ECO:0000256" key="14">
    <source>
        <dbReference type="HAMAP-Rule" id="MF_00065"/>
    </source>
</evidence>
<dbReference type="NCBIfam" id="TIGR00455">
    <property type="entry name" value="apsK"/>
    <property type="match status" value="1"/>
</dbReference>
<dbReference type="Proteomes" id="UP000031672">
    <property type="component" value="Unassembled WGS sequence"/>
</dbReference>
<keyword evidence="8 14" id="KW-0547">Nucleotide-binding</keyword>
<dbReference type="Pfam" id="PF01583">
    <property type="entry name" value="APS_kinase"/>
    <property type="match status" value="1"/>
</dbReference>
<dbReference type="FunFam" id="3.40.50.300:FF:000212">
    <property type="entry name" value="Adenylyl-sulfate kinase"/>
    <property type="match status" value="1"/>
</dbReference>
<keyword evidence="14" id="KW-0597">Phosphoprotein</keyword>
<dbReference type="GO" id="GO:0000103">
    <property type="term" value="P:sulfate assimilation"/>
    <property type="evidence" value="ECO:0007669"/>
    <property type="project" value="UniProtKB-UniRule"/>
</dbReference>
<dbReference type="PANTHER" id="PTHR11055:SF63">
    <property type="entry name" value="ADENYLYL-SULFATE KINASE 1, CHLOROPLASTIC"/>
    <property type="match status" value="1"/>
</dbReference>
<comment type="similarity">
    <text evidence="4 14 15">Belongs to the APS kinase family.</text>
</comment>
<dbReference type="STRING" id="1461322.OJ16_10570"/>
<dbReference type="OrthoDB" id="9804504at2"/>
<protein>
    <recommendedName>
        <fullName evidence="6 14">Adenylyl-sulfate kinase</fullName>
        <ecNumber evidence="5 14">2.7.1.25</ecNumber>
    </recommendedName>
    <alternativeName>
        <fullName evidence="12 14">APS kinase</fullName>
    </alternativeName>
    <alternativeName>
        <fullName evidence="13 14">ATP adenosine-5'-phosphosulfate 3'-phosphotransferase</fullName>
    </alternativeName>
    <alternativeName>
        <fullName evidence="11 14">Adenosine-5'-phosphosulfate kinase</fullName>
    </alternativeName>
</protein>
<proteinExistence type="inferred from homology"/>
<dbReference type="EMBL" id="JTKH01000020">
    <property type="protein sequence ID" value="KII77647.1"/>
    <property type="molecule type" value="Genomic_DNA"/>
</dbReference>
<evidence type="ECO:0000256" key="13">
    <source>
        <dbReference type="ARBA" id="ARBA00031464"/>
    </source>
</evidence>
<dbReference type="GO" id="GO:0004020">
    <property type="term" value="F:adenylylsulfate kinase activity"/>
    <property type="evidence" value="ECO:0007669"/>
    <property type="project" value="UniProtKB-UniRule"/>
</dbReference>
<dbReference type="Gene3D" id="3.40.50.300">
    <property type="entry name" value="P-loop containing nucleotide triphosphate hydrolases"/>
    <property type="match status" value="1"/>
</dbReference>
<dbReference type="GO" id="GO:0005524">
    <property type="term" value="F:ATP binding"/>
    <property type="evidence" value="ECO:0007669"/>
    <property type="project" value="UniProtKB-UniRule"/>
</dbReference>
<organism evidence="17 18">
    <name type="scientific">Vibrio renipiscarius</name>
    <dbReference type="NCBI Taxonomy" id="1461322"/>
    <lineage>
        <taxon>Bacteria</taxon>
        <taxon>Pseudomonadati</taxon>
        <taxon>Pseudomonadota</taxon>
        <taxon>Gammaproteobacteria</taxon>
        <taxon>Vibrionales</taxon>
        <taxon>Vibrionaceae</taxon>
        <taxon>Vibrio</taxon>
    </lineage>
</organism>
<comment type="function">
    <text evidence="2 14 15">Catalyzes the synthesis of activated sulfate.</text>
</comment>
<sequence length="205" mass="22795">MTTDTAVKDENIVWHQHSVDKTQRAKLKQQKPVLLWFTGLSGAGKSTIAGALENKLVEQGFHTYLLDGDNVRHGLCGDLGFSDQDRRENIRRIGELAKLMVDAGLIVLSAFISPHRAERQLVRDLFPDGEFLEVFVNASLDVCEQRDPKGLYKKARAGEIANFTGIDSDYEAPLKAEIDLPAGEQPIEALVEQCIVVLKQKNVIQ</sequence>
<evidence type="ECO:0000256" key="3">
    <source>
        <dbReference type="ARBA" id="ARBA00004806"/>
    </source>
</evidence>
<name>A0A0C2NU18_9VIBR</name>
<evidence type="ECO:0000256" key="1">
    <source>
        <dbReference type="ARBA" id="ARBA00001823"/>
    </source>
</evidence>
<evidence type="ECO:0000256" key="7">
    <source>
        <dbReference type="ARBA" id="ARBA00022679"/>
    </source>
</evidence>
<dbReference type="InterPro" id="IPR027417">
    <property type="entry name" value="P-loop_NTPase"/>
</dbReference>
<dbReference type="RefSeq" id="WP_040990256.1">
    <property type="nucleotide sequence ID" value="NZ_JTKH01000020.1"/>
</dbReference>
<reference evidence="17 18" key="1">
    <citation type="submission" date="2014-11" db="EMBL/GenBank/DDBJ databases">
        <title>Draft Genome Sequence of Vibrio piscirenalis strains CECT 8603T and CECT 8604, two marine Gammaproteobacterium isolated from cultured gilthead sea bream (Sparus aurata).</title>
        <authorList>
            <person name="Arahal D.R."/>
            <person name="Rodrigo-Torres L."/>
            <person name="Lucena T."/>
            <person name="Pujalte M.J."/>
        </authorList>
    </citation>
    <scope>NUCLEOTIDE SEQUENCE [LARGE SCALE GENOMIC DNA]</scope>
    <source>
        <strain evidence="17 18">DCR 1-4-2</strain>
    </source>
</reference>
<feature type="domain" description="APS kinase" evidence="16">
    <location>
        <begin position="32"/>
        <end position="179"/>
    </location>
</feature>
<gene>
    <name evidence="14" type="primary">cysC</name>
    <name evidence="17" type="ORF">OJ16_10570</name>
</gene>
<dbReference type="NCBIfam" id="NF003013">
    <property type="entry name" value="PRK03846.1"/>
    <property type="match status" value="1"/>
</dbReference>
<evidence type="ECO:0000256" key="4">
    <source>
        <dbReference type="ARBA" id="ARBA00007008"/>
    </source>
</evidence>
<evidence type="ECO:0000256" key="12">
    <source>
        <dbReference type="ARBA" id="ARBA00031393"/>
    </source>
</evidence>
<dbReference type="AlphaFoldDB" id="A0A0C2NU18"/>